<sequence>MNQKKKRRVLSFQIQNLTSTLSELFDSQQSTNRKQDEQPRIKIFQQTLPFNEINQFFSPKESGSTTLRSIPRLRKNSISPKHSYIYSRKTIQTPLTIRSSLVMLNQFEQQFAESIQCNDQIGAIESLLNMMVIAVEQDNITLLITFMRLSALTFISFQEWTKALLFLQHCKFLSEFTRQFNVIQWTFLQIGILCKYVKKYDLGKIFIKKSLEYAWHLKDIDQEINCYEELGKLCFLNYELKTAKSLHEKSMKGTIEKDKSAMKMVSSKGMQQIMKMLPQEELSLGLHIFSKAVNFPIKLIQCQNSLYYQRRQVKNQYMISHNLECIPNQRVIDIDISLDEMLQQFLKGKNFAFEIPIPISVADEYESMKPTNSIPKIQQLKQTQTATLIKLQSLKLHPLSNKQSTITLNDFQKKLPLEEMIKLRLEMKFQTPTSFTETLRSRKFASNLEQIRLTHERDGIALSVEHQKRGLVRYAQKLLNQQQITFL</sequence>
<dbReference type="OMA" id="SIQCNDQ"/>
<accession>A0A8S1PRF5</accession>
<dbReference type="AlphaFoldDB" id="A0A8S1PRF5"/>
<comment type="caution">
    <text evidence="1">The sequence shown here is derived from an EMBL/GenBank/DDBJ whole genome shotgun (WGS) entry which is preliminary data.</text>
</comment>
<evidence type="ECO:0000313" key="1">
    <source>
        <dbReference type="EMBL" id="CAD8105745.1"/>
    </source>
</evidence>
<keyword evidence="2" id="KW-1185">Reference proteome</keyword>
<name>A0A8S1PRF5_PARPR</name>
<dbReference type="Proteomes" id="UP000688137">
    <property type="component" value="Unassembled WGS sequence"/>
</dbReference>
<organism evidence="1 2">
    <name type="scientific">Paramecium primaurelia</name>
    <dbReference type="NCBI Taxonomy" id="5886"/>
    <lineage>
        <taxon>Eukaryota</taxon>
        <taxon>Sar</taxon>
        <taxon>Alveolata</taxon>
        <taxon>Ciliophora</taxon>
        <taxon>Intramacronucleata</taxon>
        <taxon>Oligohymenophorea</taxon>
        <taxon>Peniculida</taxon>
        <taxon>Parameciidae</taxon>
        <taxon>Paramecium</taxon>
    </lineage>
</organism>
<evidence type="ECO:0000313" key="2">
    <source>
        <dbReference type="Proteomes" id="UP000688137"/>
    </source>
</evidence>
<protein>
    <submittedName>
        <fullName evidence="1">Uncharacterized protein</fullName>
    </submittedName>
</protein>
<gene>
    <name evidence="1" type="ORF">PPRIM_AZ9-3.1.T1280088</name>
</gene>
<reference evidence="1" key="1">
    <citation type="submission" date="2021-01" db="EMBL/GenBank/DDBJ databases">
        <authorList>
            <consortium name="Genoscope - CEA"/>
            <person name="William W."/>
        </authorList>
    </citation>
    <scope>NUCLEOTIDE SEQUENCE</scope>
</reference>
<proteinExistence type="predicted"/>
<dbReference type="EMBL" id="CAJJDM010000131">
    <property type="protein sequence ID" value="CAD8105745.1"/>
    <property type="molecule type" value="Genomic_DNA"/>
</dbReference>